<proteinExistence type="predicted"/>
<dbReference type="Proteomes" id="UP000499080">
    <property type="component" value="Unassembled WGS sequence"/>
</dbReference>
<dbReference type="InterPro" id="IPR008906">
    <property type="entry name" value="HATC_C_dom"/>
</dbReference>
<sequence>MECISDWFAVLGPSNLIETSETELPKFVQSLVENYNEPSADGILTEILRLKRFLKVTQVPKEESLVWTSLRLLEFVVEYELFVSVPNLTLALRFFLTLCVSVASSERSFSKLKLIKNYLRSTMNQARLSSSAILSIETNVAESIDFDDAISKFTEHKVRKKRF</sequence>
<evidence type="ECO:0000313" key="3">
    <source>
        <dbReference type="Proteomes" id="UP000499080"/>
    </source>
</evidence>
<dbReference type="PANTHER" id="PTHR45749:SF35">
    <property type="entry name" value="AC-LIKE TRANSPOSASE-RELATED"/>
    <property type="match status" value="1"/>
</dbReference>
<evidence type="ECO:0000313" key="2">
    <source>
        <dbReference type="EMBL" id="GBL79091.1"/>
    </source>
</evidence>
<feature type="domain" description="HAT C-terminal dimerisation" evidence="1">
    <location>
        <begin position="68"/>
        <end position="139"/>
    </location>
</feature>
<reference evidence="2 3" key="1">
    <citation type="journal article" date="2019" name="Sci. Rep.">
        <title>Orb-weaving spider Araneus ventricosus genome elucidates the spidroin gene catalogue.</title>
        <authorList>
            <person name="Kono N."/>
            <person name="Nakamura H."/>
            <person name="Ohtoshi R."/>
            <person name="Moran D.A.P."/>
            <person name="Shinohara A."/>
            <person name="Yoshida Y."/>
            <person name="Fujiwara M."/>
            <person name="Mori M."/>
            <person name="Tomita M."/>
            <person name="Arakawa K."/>
        </authorList>
    </citation>
    <scope>NUCLEOTIDE SEQUENCE [LARGE SCALE GENOMIC DNA]</scope>
</reference>
<keyword evidence="3" id="KW-1185">Reference proteome</keyword>
<dbReference type="GO" id="GO:0046983">
    <property type="term" value="F:protein dimerization activity"/>
    <property type="evidence" value="ECO:0007669"/>
    <property type="project" value="InterPro"/>
</dbReference>
<evidence type="ECO:0000259" key="1">
    <source>
        <dbReference type="Pfam" id="PF05699"/>
    </source>
</evidence>
<dbReference type="PANTHER" id="PTHR45749">
    <property type="match status" value="1"/>
</dbReference>
<dbReference type="Pfam" id="PF05699">
    <property type="entry name" value="Dimer_Tnp_hAT"/>
    <property type="match status" value="1"/>
</dbReference>
<dbReference type="AlphaFoldDB" id="A0A4Y2AGV4"/>
<name>A0A4Y2AGV4_ARAVE</name>
<gene>
    <name evidence="2" type="ORF">AVEN_92350_1</name>
</gene>
<comment type="caution">
    <text evidence="2">The sequence shown here is derived from an EMBL/GenBank/DDBJ whole genome shotgun (WGS) entry which is preliminary data.</text>
</comment>
<accession>A0A4Y2AGV4</accession>
<dbReference type="EMBL" id="BGPR01000018">
    <property type="protein sequence ID" value="GBL79091.1"/>
    <property type="molecule type" value="Genomic_DNA"/>
</dbReference>
<organism evidence="2 3">
    <name type="scientific">Araneus ventricosus</name>
    <name type="common">Orbweaver spider</name>
    <name type="synonym">Epeira ventricosa</name>
    <dbReference type="NCBI Taxonomy" id="182803"/>
    <lineage>
        <taxon>Eukaryota</taxon>
        <taxon>Metazoa</taxon>
        <taxon>Ecdysozoa</taxon>
        <taxon>Arthropoda</taxon>
        <taxon>Chelicerata</taxon>
        <taxon>Arachnida</taxon>
        <taxon>Araneae</taxon>
        <taxon>Araneomorphae</taxon>
        <taxon>Entelegynae</taxon>
        <taxon>Araneoidea</taxon>
        <taxon>Araneidae</taxon>
        <taxon>Araneus</taxon>
    </lineage>
</organism>
<protein>
    <recommendedName>
        <fullName evidence="1">HAT C-terminal dimerisation domain-containing protein</fullName>
    </recommendedName>
</protein>
<dbReference type="OrthoDB" id="6437574at2759"/>